<keyword evidence="3" id="KW-1185">Reference proteome</keyword>
<sequence>MFAVTQRLFLRPGWVEDAPQLAAAIAELRAVCNLSRTPWPEPFEDVDAFLSKPSDIWHPSFLIFERTVDPVLLIGSVGFRDCDGVPELCYWIAPDHWDRGFASEAAHAAVEAVRASLGYRRIVARHLTDNPASDRVLEKLGFRNVSCSEKCYSRGRDGPSHYTLGAQEIQPRLSDIGAAALSR</sequence>
<accession>A0A3D9FJ44</accession>
<dbReference type="PROSITE" id="PS51186">
    <property type="entry name" value="GNAT"/>
    <property type="match status" value="1"/>
</dbReference>
<dbReference type="AlphaFoldDB" id="A0A3D9FJ44"/>
<gene>
    <name evidence="2" type="ORF">DFR46_2869</name>
</gene>
<evidence type="ECO:0000313" key="3">
    <source>
        <dbReference type="Proteomes" id="UP000256310"/>
    </source>
</evidence>
<dbReference type="InterPro" id="IPR016181">
    <property type="entry name" value="Acyl_CoA_acyltransferase"/>
</dbReference>
<proteinExistence type="predicted"/>
<dbReference type="PANTHER" id="PTHR43792">
    <property type="entry name" value="GNAT FAMILY, PUTATIVE (AFU_ORTHOLOGUE AFUA_3G00765)-RELATED-RELATED"/>
    <property type="match status" value="1"/>
</dbReference>
<keyword evidence="2" id="KW-0808">Transferase</keyword>
<dbReference type="EMBL" id="QRDP01000004">
    <property type="protein sequence ID" value="RED17815.1"/>
    <property type="molecule type" value="Genomic_DNA"/>
</dbReference>
<reference evidence="2 3" key="1">
    <citation type="submission" date="2018-07" db="EMBL/GenBank/DDBJ databases">
        <title>Genomic Encyclopedia of Type Strains, Phase IV (KMG-IV): sequencing the most valuable type-strain genomes for metagenomic binning, comparative biology and taxonomic classification.</title>
        <authorList>
            <person name="Goeker M."/>
        </authorList>
    </citation>
    <scope>NUCLEOTIDE SEQUENCE [LARGE SCALE GENOMIC DNA]</scope>
    <source>
        <strain evidence="2 3">DSM 26725</strain>
    </source>
</reference>
<dbReference type="RefSeq" id="WP_211306440.1">
    <property type="nucleotide sequence ID" value="NZ_QRDP01000004.1"/>
</dbReference>
<evidence type="ECO:0000313" key="2">
    <source>
        <dbReference type="EMBL" id="RED17815.1"/>
    </source>
</evidence>
<protein>
    <submittedName>
        <fullName evidence="2">RimJ/RimL family protein N-acetyltransferase</fullName>
    </submittedName>
</protein>
<dbReference type="Pfam" id="PF13302">
    <property type="entry name" value="Acetyltransf_3"/>
    <property type="match status" value="1"/>
</dbReference>
<dbReference type="SUPFAM" id="SSF55729">
    <property type="entry name" value="Acyl-CoA N-acyltransferases (Nat)"/>
    <property type="match status" value="1"/>
</dbReference>
<dbReference type="Proteomes" id="UP000256310">
    <property type="component" value="Unassembled WGS sequence"/>
</dbReference>
<dbReference type="Gene3D" id="3.40.630.30">
    <property type="match status" value="1"/>
</dbReference>
<dbReference type="GO" id="GO:0016747">
    <property type="term" value="F:acyltransferase activity, transferring groups other than amino-acyl groups"/>
    <property type="evidence" value="ECO:0007669"/>
    <property type="project" value="InterPro"/>
</dbReference>
<comment type="caution">
    <text evidence="2">The sequence shown here is derived from an EMBL/GenBank/DDBJ whole genome shotgun (WGS) entry which is preliminary data.</text>
</comment>
<organism evidence="2 3">
    <name type="scientific">Parasphingopyxis lamellibrachiae</name>
    <dbReference type="NCBI Taxonomy" id="680125"/>
    <lineage>
        <taxon>Bacteria</taxon>
        <taxon>Pseudomonadati</taxon>
        <taxon>Pseudomonadota</taxon>
        <taxon>Alphaproteobacteria</taxon>
        <taxon>Sphingomonadales</taxon>
        <taxon>Sphingomonadaceae</taxon>
        <taxon>Parasphingopyxis</taxon>
    </lineage>
</organism>
<feature type="domain" description="N-acetyltransferase" evidence="1">
    <location>
        <begin position="19"/>
        <end position="165"/>
    </location>
</feature>
<dbReference type="InterPro" id="IPR051531">
    <property type="entry name" value="N-acetyltransferase"/>
</dbReference>
<name>A0A3D9FJ44_9SPHN</name>
<dbReference type="InterPro" id="IPR000182">
    <property type="entry name" value="GNAT_dom"/>
</dbReference>
<evidence type="ECO:0000259" key="1">
    <source>
        <dbReference type="PROSITE" id="PS51186"/>
    </source>
</evidence>